<evidence type="ECO:0000256" key="6">
    <source>
        <dbReference type="ARBA" id="ARBA00022777"/>
    </source>
</evidence>
<dbReference type="SUPFAM" id="SSF53067">
    <property type="entry name" value="Actin-like ATPase domain"/>
    <property type="match status" value="2"/>
</dbReference>
<evidence type="ECO:0000256" key="3">
    <source>
        <dbReference type="ARBA" id="ARBA00012099"/>
    </source>
</evidence>
<accession>A0ABR3BEG5</accession>
<dbReference type="CDD" id="cd07792">
    <property type="entry name" value="ASKHA_NBD_FGGY_GK1-3-like"/>
    <property type="match status" value="1"/>
</dbReference>
<dbReference type="EC" id="2.7.1.30" evidence="3"/>
<dbReference type="PROSITE" id="PS00445">
    <property type="entry name" value="FGGY_KINASES_2"/>
    <property type="match status" value="1"/>
</dbReference>
<dbReference type="InterPro" id="IPR018483">
    <property type="entry name" value="Carb_kinase_FGGY_CS"/>
</dbReference>
<evidence type="ECO:0000259" key="11">
    <source>
        <dbReference type="Pfam" id="PF00370"/>
    </source>
</evidence>
<organism evidence="13 14">
    <name type="scientific">Phycomyces blakesleeanus</name>
    <dbReference type="NCBI Taxonomy" id="4837"/>
    <lineage>
        <taxon>Eukaryota</taxon>
        <taxon>Fungi</taxon>
        <taxon>Fungi incertae sedis</taxon>
        <taxon>Mucoromycota</taxon>
        <taxon>Mucoromycotina</taxon>
        <taxon>Mucoromycetes</taxon>
        <taxon>Mucorales</taxon>
        <taxon>Phycomycetaceae</taxon>
        <taxon>Phycomyces</taxon>
    </lineage>
</organism>
<dbReference type="InterPro" id="IPR000577">
    <property type="entry name" value="Carb_kinase_FGGY"/>
</dbReference>
<comment type="pathway">
    <text evidence="1">Polyol metabolism; glycerol degradation via glycerol kinase pathway; sn-glycerol 3-phosphate from glycerol: step 1/1.</text>
</comment>
<sequence>MPEFIGAVDQGTTSSRFLIFDKQGNLITHHQIELEQEYPRPGWVEHDPYKILESVLTCIENTIARFELMGHKISDIKGRLKWITRREIKANVDCVQLAIGITNQRETTLMWDRKTGKPLHNAIVWSDVRTDELVHQLKKRPDSDIVVDRCGLEITSYFSAVKLAWLLKNDKNVAEAAKEKRAAFGTVDSWLLYNLSGGADGGSHCTDVTNASRTLLMNLKSLKWDPELLKFFDIPDHVLPSLVSSSEKYGEVHKGVLKGVPITSCMGDQQAALLGQKCFDKGDAKSTFGTGAFMLFNTGTTAVKSSHGLITTVAFQLGRNAKPNYALEGSVAVAGSSLRWLRDNLRLIDSMEQVSELASRVQDTGGVYFVTAFSGLFAPYWRDDARGTMVGLTSYTNKYHLARATFESMSFQTRAILESMNLDATVPLKVLKVDGGVSNSDVAMQIQADLLGIEVHRPAMRETTALGVAIAAGLAVGVWKGVHELDQVNQKGTTVFVPHLDKEAREEKYQAWRRAVEASYNWTDVEC</sequence>
<dbReference type="PANTHER" id="PTHR10196:SF69">
    <property type="entry name" value="GLYCEROL KINASE"/>
    <property type="match status" value="1"/>
</dbReference>
<feature type="domain" description="Carbohydrate kinase FGGY N-terminal" evidence="11">
    <location>
        <begin position="5"/>
        <end position="275"/>
    </location>
</feature>
<dbReference type="PIRSF" id="PIRSF000538">
    <property type="entry name" value="GlpK"/>
    <property type="match status" value="1"/>
</dbReference>
<dbReference type="PROSITE" id="PS00933">
    <property type="entry name" value="FGGY_KINASES_1"/>
    <property type="match status" value="1"/>
</dbReference>
<dbReference type="Gene3D" id="3.30.420.40">
    <property type="match status" value="2"/>
</dbReference>
<evidence type="ECO:0000256" key="9">
    <source>
        <dbReference type="ARBA" id="ARBA00043149"/>
    </source>
</evidence>
<reference evidence="13 14" key="1">
    <citation type="submission" date="2024-04" db="EMBL/GenBank/DDBJ databases">
        <title>Symmetric and asymmetric DNA N6-adenine methylation regulates different biological responses in Mucorales.</title>
        <authorList>
            <consortium name="Lawrence Berkeley National Laboratory"/>
            <person name="Lax C."/>
            <person name="Mondo S.J."/>
            <person name="Osorio-Concepcion M."/>
            <person name="Muszewska A."/>
            <person name="Corrochano-Luque M."/>
            <person name="Gutierrez G."/>
            <person name="Riley R."/>
            <person name="Lipzen A."/>
            <person name="Guo J."/>
            <person name="Hundley H."/>
            <person name="Amirebrahimi M."/>
            <person name="Ng V."/>
            <person name="Lorenzo-Gutierrez D."/>
            <person name="Binder U."/>
            <person name="Yang J."/>
            <person name="Song Y."/>
            <person name="Canovas D."/>
            <person name="Navarro E."/>
            <person name="Freitag M."/>
            <person name="Gabaldon T."/>
            <person name="Grigoriev I.V."/>
            <person name="Corrochano L.M."/>
            <person name="Nicolas F.E."/>
            <person name="Garre V."/>
        </authorList>
    </citation>
    <scope>NUCLEOTIDE SEQUENCE [LARGE SCALE GENOMIC DNA]</scope>
    <source>
        <strain evidence="13 14">L51</strain>
    </source>
</reference>
<evidence type="ECO:0000313" key="14">
    <source>
        <dbReference type="Proteomes" id="UP001448207"/>
    </source>
</evidence>
<evidence type="ECO:0000256" key="2">
    <source>
        <dbReference type="ARBA" id="ARBA00009156"/>
    </source>
</evidence>
<keyword evidence="6 10" id="KW-0418">Kinase</keyword>
<name>A0ABR3BEG5_PHYBL</name>
<keyword evidence="14" id="KW-1185">Reference proteome</keyword>
<dbReference type="InterPro" id="IPR018485">
    <property type="entry name" value="FGGY_C"/>
</dbReference>
<dbReference type="Proteomes" id="UP001448207">
    <property type="component" value="Unassembled WGS sequence"/>
</dbReference>
<evidence type="ECO:0000256" key="4">
    <source>
        <dbReference type="ARBA" id="ARBA00022679"/>
    </source>
</evidence>
<feature type="domain" description="Carbohydrate kinase FGGY C-terminal" evidence="12">
    <location>
        <begin position="285"/>
        <end position="475"/>
    </location>
</feature>
<evidence type="ECO:0000256" key="7">
    <source>
        <dbReference type="ARBA" id="ARBA00022798"/>
    </source>
</evidence>
<dbReference type="Pfam" id="PF00370">
    <property type="entry name" value="FGGY_N"/>
    <property type="match status" value="1"/>
</dbReference>
<dbReference type="InterPro" id="IPR042018">
    <property type="entry name" value="GK1-3_metazoan-type"/>
</dbReference>
<dbReference type="GO" id="GO:0016301">
    <property type="term" value="F:kinase activity"/>
    <property type="evidence" value="ECO:0007669"/>
    <property type="project" value="UniProtKB-KW"/>
</dbReference>
<proteinExistence type="inferred from homology"/>
<dbReference type="InterPro" id="IPR043129">
    <property type="entry name" value="ATPase_NBD"/>
</dbReference>
<dbReference type="InterPro" id="IPR005999">
    <property type="entry name" value="Glycerol_kin"/>
</dbReference>
<keyword evidence="8" id="KW-0067">ATP-binding</keyword>
<evidence type="ECO:0000259" key="12">
    <source>
        <dbReference type="Pfam" id="PF02782"/>
    </source>
</evidence>
<comment type="similarity">
    <text evidence="2 10">Belongs to the FGGY kinase family.</text>
</comment>
<dbReference type="NCBIfam" id="TIGR01311">
    <property type="entry name" value="glycerol_kin"/>
    <property type="match status" value="1"/>
</dbReference>
<keyword evidence="5" id="KW-0547">Nucleotide-binding</keyword>
<dbReference type="PANTHER" id="PTHR10196">
    <property type="entry name" value="SUGAR KINASE"/>
    <property type="match status" value="1"/>
</dbReference>
<keyword evidence="7" id="KW-0319">Glycerol metabolism</keyword>
<dbReference type="Pfam" id="PF02782">
    <property type="entry name" value="FGGY_C"/>
    <property type="match status" value="1"/>
</dbReference>
<evidence type="ECO:0000256" key="1">
    <source>
        <dbReference type="ARBA" id="ARBA00005190"/>
    </source>
</evidence>
<evidence type="ECO:0000256" key="8">
    <source>
        <dbReference type="ARBA" id="ARBA00022840"/>
    </source>
</evidence>
<keyword evidence="4 10" id="KW-0808">Transferase</keyword>
<evidence type="ECO:0000313" key="13">
    <source>
        <dbReference type="EMBL" id="KAL0095950.1"/>
    </source>
</evidence>
<protein>
    <recommendedName>
        <fullName evidence="3">glycerol kinase</fullName>
        <ecNumber evidence="3">2.7.1.30</ecNumber>
    </recommendedName>
    <alternativeName>
        <fullName evidence="9">ATP:glycerol 3-phosphotransferase</fullName>
    </alternativeName>
</protein>
<dbReference type="InterPro" id="IPR018484">
    <property type="entry name" value="FGGY_N"/>
</dbReference>
<dbReference type="EMBL" id="JBCLYO010000001">
    <property type="protein sequence ID" value="KAL0095950.1"/>
    <property type="molecule type" value="Genomic_DNA"/>
</dbReference>
<comment type="caution">
    <text evidence="13">The sequence shown here is derived from an EMBL/GenBank/DDBJ whole genome shotgun (WGS) entry which is preliminary data.</text>
</comment>
<evidence type="ECO:0000256" key="5">
    <source>
        <dbReference type="ARBA" id="ARBA00022741"/>
    </source>
</evidence>
<dbReference type="NCBIfam" id="NF000756">
    <property type="entry name" value="PRK00047.1"/>
    <property type="match status" value="1"/>
</dbReference>
<gene>
    <name evidence="13" type="ORF">J3Q64DRAFT_1854365</name>
</gene>
<evidence type="ECO:0000256" key="10">
    <source>
        <dbReference type="RuleBase" id="RU003733"/>
    </source>
</evidence>